<protein>
    <submittedName>
        <fullName evidence="2">Molybdopterin-dependent oxidoreductase</fullName>
    </submittedName>
</protein>
<dbReference type="InterPro" id="IPR036374">
    <property type="entry name" value="OxRdtase_Mopterin-bd_sf"/>
</dbReference>
<dbReference type="GO" id="GO:0006790">
    <property type="term" value="P:sulfur compound metabolic process"/>
    <property type="evidence" value="ECO:0007669"/>
    <property type="project" value="TreeGrafter"/>
</dbReference>
<proteinExistence type="predicted"/>
<dbReference type="InterPro" id="IPR000572">
    <property type="entry name" value="OxRdtase_Mopterin-bd_dom"/>
</dbReference>
<dbReference type="InterPro" id="IPR008335">
    <property type="entry name" value="Mopterin_OxRdtase_euk"/>
</dbReference>
<evidence type="ECO:0000313" key="2">
    <source>
        <dbReference type="EMBL" id="TXD31905.1"/>
    </source>
</evidence>
<dbReference type="EMBL" id="VOSL01000144">
    <property type="protein sequence ID" value="TXD31905.1"/>
    <property type="molecule type" value="Genomic_DNA"/>
</dbReference>
<dbReference type="OrthoDB" id="9778777at2"/>
<dbReference type="RefSeq" id="WP_146977200.1">
    <property type="nucleotide sequence ID" value="NZ_VOSL01000144.1"/>
</dbReference>
<sequence>MTRFNRREFLKTLATGSAALLALRFTSGCEFVDVETFGTAGATPFVTPQDDGVWFWQSGNSIAKEDAPDIAADDWRLTITTGDQELGALTYQQLRELGAEGEELTYFKTLRCVFSLNLGPLLTSLIANGLFTGVPLAAVLDAIAIPQDAVKIRTFGADGFTSNIPLERLTSEDQLPVMLAYELNGEPLSRLRGGPVRLIIPEMWGYKNMKWLERLDFTASDEAFGVYETVRFRGVESIDAPGKMALANHTITLAGRSATLEGPDVTIVGVAVSGDAAITEVRFSVDDGPEEQADLLGDDADEVRQSLSPALQTLMADAAQSDDEWPLPNVWVRWSATLEGLSPGSHTLTVRAFDSQGRAQQLDTGDPLTVAQAVRVPFEISG</sequence>
<dbReference type="PANTHER" id="PTHR19372">
    <property type="entry name" value="SULFITE REDUCTASE"/>
    <property type="match status" value="1"/>
</dbReference>
<name>A0A5C6X3X3_9DELT</name>
<dbReference type="PROSITE" id="PS51318">
    <property type="entry name" value="TAT"/>
    <property type="match status" value="1"/>
</dbReference>
<dbReference type="Proteomes" id="UP000321046">
    <property type="component" value="Unassembled WGS sequence"/>
</dbReference>
<dbReference type="GO" id="GO:0043546">
    <property type="term" value="F:molybdopterin cofactor binding"/>
    <property type="evidence" value="ECO:0007669"/>
    <property type="project" value="TreeGrafter"/>
</dbReference>
<accession>A0A5C6X3X3</accession>
<comment type="caution">
    <text evidence="2">The sequence shown here is derived from an EMBL/GenBank/DDBJ whole genome shotgun (WGS) entry which is preliminary data.</text>
</comment>
<dbReference type="GO" id="GO:0008482">
    <property type="term" value="F:sulfite oxidase activity"/>
    <property type="evidence" value="ECO:0007669"/>
    <property type="project" value="TreeGrafter"/>
</dbReference>
<reference evidence="2 3" key="1">
    <citation type="submission" date="2019-08" db="EMBL/GenBank/DDBJ databases">
        <title>Bradymonadales sp. TMQ2.</title>
        <authorList>
            <person name="Liang Q."/>
        </authorList>
    </citation>
    <scope>NUCLEOTIDE SEQUENCE [LARGE SCALE GENOMIC DNA]</scope>
    <source>
        <strain evidence="2 3">TMQ2</strain>
    </source>
</reference>
<dbReference type="InterPro" id="IPR006311">
    <property type="entry name" value="TAT_signal"/>
</dbReference>
<dbReference type="SUPFAM" id="SSF56524">
    <property type="entry name" value="Oxidoreductase molybdopterin-binding domain"/>
    <property type="match status" value="1"/>
</dbReference>
<dbReference type="GO" id="GO:0020037">
    <property type="term" value="F:heme binding"/>
    <property type="evidence" value="ECO:0007669"/>
    <property type="project" value="TreeGrafter"/>
</dbReference>
<gene>
    <name evidence="2" type="ORF">FRC96_19955</name>
</gene>
<feature type="domain" description="Oxidoreductase molybdopterin-binding" evidence="1">
    <location>
        <begin position="67"/>
        <end position="221"/>
    </location>
</feature>
<dbReference type="PANTHER" id="PTHR19372:SF7">
    <property type="entry name" value="SULFITE OXIDASE, MITOCHONDRIAL"/>
    <property type="match status" value="1"/>
</dbReference>
<dbReference type="AlphaFoldDB" id="A0A5C6X3X3"/>
<evidence type="ECO:0000259" key="1">
    <source>
        <dbReference type="Pfam" id="PF00174"/>
    </source>
</evidence>
<evidence type="ECO:0000313" key="3">
    <source>
        <dbReference type="Proteomes" id="UP000321046"/>
    </source>
</evidence>
<dbReference type="PRINTS" id="PR00407">
    <property type="entry name" value="EUMOPTERIN"/>
</dbReference>
<dbReference type="Pfam" id="PF00174">
    <property type="entry name" value="Oxidored_molyb"/>
    <property type="match status" value="1"/>
</dbReference>
<organism evidence="2 3">
    <name type="scientific">Lujinxingia vulgaris</name>
    <dbReference type="NCBI Taxonomy" id="2600176"/>
    <lineage>
        <taxon>Bacteria</taxon>
        <taxon>Deltaproteobacteria</taxon>
        <taxon>Bradymonadales</taxon>
        <taxon>Lujinxingiaceae</taxon>
        <taxon>Lujinxingia</taxon>
    </lineage>
</organism>
<dbReference type="SUPFAM" id="SSF81296">
    <property type="entry name" value="E set domains"/>
    <property type="match status" value="1"/>
</dbReference>
<dbReference type="Gene3D" id="2.60.40.650">
    <property type="match status" value="1"/>
</dbReference>
<dbReference type="Gene3D" id="3.90.420.10">
    <property type="entry name" value="Oxidoreductase, molybdopterin-binding domain"/>
    <property type="match status" value="1"/>
</dbReference>
<dbReference type="InterPro" id="IPR014756">
    <property type="entry name" value="Ig_E-set"/>
</dbReference>